<dbReference type="AlphaFoldDB" id="A0A4R5TYG1"/>
<keyword evidence="2" id="KW-1185">Reference proteome</keyword>
<name>A0A4R5TYG1_9GAMM</name>
<accession>A0A4R5TYG1</accession>
<evidence type="ECO:0000313" key="2">
    <source>
        <dbReference type="Proteomes" id="UP000294796"/>
    </source>
</evidence>
<gene>
    <name evidence="1" type="ORF">E2F46_06580</name>
</gene>
<proteinExistence type="predicted"/>
<dbReference type="Proteomes" id="UP000294796">
    <property type="component" value="Unassembled WGS sequence"/>
</dbReference>
<sequence>MLKLVDSAAVHLARMLGLVKRIRPAQLKGDATKWVLLVEGLGFTRLLRAEVLPNSPALVRPMGWNTPRPEVFRSMTHALRYIERMGWGPPKRFEVVEPNV</sequence>
<dbReference type="OrthoDB" id="6058305at2"/>
<evidence type="ECO:0000313" key="1">
    <source>
        <dbReference type="EMBL" id="TDK26256.1"/>
    </source>
</evidence>
<organism evidence="1 2">
    <name type="scientific">Luteimonas aestuarii</name>
    <dbReference type="NCBI Taxonomy" id="453837"/>
    <lineage>
        <taxon>Bacteria</taxon>
        <taxon>Pseudomonadati</taxon>
        <taxon>Pseudomonadota</taxon>
        <taxon>Gammaproteobacteria</taxon>
        <taxon>Lysobacterales</taxon>
        <taxon>Lysobacteraceae</taxon>
        <taxon>Luteimonas</taxon>
    </lineage>
</organism>
<reference evidence="1 2" key="1">
    <citation type="submission" date="2019-03" db="EMBL/GenBank/DDBJ databases">
        <title>Luteimonas zhaokaii sp.nov., isolated from the rectal contents of Plateau pika in Yushu, Qinghai Province, China.</title>
        <authorList>
            <person name="Zhang G."/>
        </authorList>
    </citation>
    <scope>NUCLEOTIDE SEQUENCE [LARGE SCALE GENOMIC DNA]</scope>
    <source>
        <strain evidence="1 2">B9</strain>
    </source>
</reference>
<dbReference type="RefSeq" id="WP_133321289.1">
    <property type="nucleotide sequence ID" value="NZ_SMTF01000003.1"/>
</dbReference>
<dbReference type="EMBL" id="SMTF01000003">
    <property type="protein sequence ID" value="TDK26256.1"/>
    <property type="molecule type" value="Genomic_DNA"/>
</dbReference>
<comment type="caution">
    <text evidence="1">The sequence shown here is derived from an EMBL/GenBank/DDBJ whole genome shotgun (WGS) entry which is preliminary data.</text>
</comment>
<protein>
    <submittedName>
        <fullName evidence="1">Uncharacterized protein</fullName>
    </submittedName>
</protein>